<evidence type="ECO:0000256" key="2">
    <source>
        <dbReference type="ARBA" id="ARBA00022679"/>
    </source>
</evidence>
<dbReference type="PANTHER" id="PTHR24346">
    <property type="entry name" value="MAP/MICROTUBULE AFFINITY-REGULATING KINASE"/>
    <property type="match status" value="1"/>
</dbReference>
<organism evidence="9">
    <name type="scientific">Spumella elongata</name>
    <dbReference type="NCBI Taxonomy" id="89044"/>
    <lineage>
        <taxon>Eukaryota</taxon>
        <taxon>Sar</taxon>
        <taxon>Stramenopiles</taxon>
        <taxon>Ochrophyta</taxon>
        <taxon>Chrysophyceae</taxon>
        <taxon>Chromulinales</taxon>
        <taxon>Chromulinaceae</taxon>
        <taxon>Spumella</taxon>
    </lineage>
</organism>
<feature type="region of interest" description="Disordered" evidence="7">
    <location>
        <begin position="613"/>
        <end position="638"/>
    </location>
</feature>
<feature type="region of interest" description="Disordered" evidence="7">
    <location>
        <begin position="464"/>
        <end position="493"/>
    </location>
</feature>
<dbReference type="PROSITE" id="PS00108">
    <property type="entry name" value="PROTEIN_KINASE_ST"/>
    <property type="match status" value="1"/>
</dbReference>
<sequence>MLAEGIAVYGNISVDEISDAIRKAFPDRKVSVTNEVVTKAVVQKLTRTELLVAKTVPSETERMLQNRLHAKEKEHREAEESAAKALLSIQTFQMQQKQLFDEFVLLRQRYDEQKFATISILWTHCTKFHPDLRMIPDQKDPKIFAETEDQIGEYRVGEPLGEGQFATVKNCYLEDDPKEYALKIINKDRITSFTALMRVSTEIDNLKLLKNPYIVSVNDVIHTETKLYIVTEKGGRDLFEFFDEHPDGVPEDWAKQIIACVMKGVMFCHDQGICHRDLKPENILVSFDAASGRCIDLKLCDFGLSTKFKPKALLVDFCGSPGFFAPEMIIHGSYYGDKADVWSTGCILLELVAGHEKFCDVWMTAYDYEVLKDKEKFTDTINDTLDQLPEMLNFSPELNSFILKFLELSQSKRPSTAQLCSHAWLDGLVDEELKQRSMLKLSTEGTGLSSNMSSNGLSSKYPHPFLGTGGDSPSQSLRNLLPDNGHGEGATEEDHRLYVEMIFANLSERERKHMQEYILHHKNDGPDQHHAQMHLPPIVPSTPNIGNAKKILRKGNELANANYSMDVHSPLGRGNSNYSNHSHSSNSIHIGGGAHGASGHNLNAAFSPEYSASPMTPVRMPGSSRSNSISPLPGVSENEVEDFEIRRAHDKFHTPQHSSQHKLVSNSFKSSLSAQAASHPSSRHAEPKQLLFASQSDRDLQDDPLTLSSSSH</sequence>
<dbReference type="GO" id="GO:0005737">
    <property type="term" value="C:cytoplasm"/>
    <property type="evidence" value="ECO:0007669"/>
    <property type="project" value="TreeGrafter"/>
</dbReference>
<feature type="domain" description="Protein kinase" evidence="8">
    <location>
        <begin position="154"/>
        <end position="425"/>
    </location>
</feature>
<keyword evidence="4" id="KW-0418">Kinase</keyword>
<feature type="compositionally biased region" description="Polar residues" evidence="7">
    <location>
        <begin position="655"/>
        <end position="680"/>
    </location>
</feature>
<feature type="region of interest" description="Disordered" evidence="7">
    <location>
        <begin position="652"/>
        <end position="712"/>
    </location>
</feature>
<name>A0A7S3HK97_9STRA</name>
<dbReference type="AlphaFoldDB" id="A0A7S3HK97"/>
<dbReference type="PROSITE" id="PS50011">
    <property type="entry name" value="PROTEIN_KINASE_DOM"/>
    <property type="match status" value="1"/>
</dbReference>
<proteinExistence type="predicted"/>
<dbReference type="Pfam" id="PF00069">
    <property type="entry name" value="Pkinase"/>
    <property type="match status" value="1"/>
</dbReference>
<dbReference type="EMBL" id="HBIC01051179">
    <property type="protein sequence ID" value="CAE0297357.1"/>
    <property type="molecule type" value="Transcribed_RNA"/>
</dbReference>
<dbReference type="InterPro" id="IPR008271">
    <property type="entry name" value="Ser/Thr_kinase_AS"/>
</dbReference>
<evidence type="ECO:0000256" key="5">
    <source>
        <dbReference type="ARBA" id="ARBA00022840"/>
    </source>
</evidence>
<evidence type="ECO:0000313" key="9">
    <source>
        <dbReference type="EMBL" id="CAE0297357.1"/>
    </source>
</evidence>
<dbReference type="PROSITE" id="PS00107">
    <property type="entry name" value="PROTEIN_KINASE_ATP"/>
    <property type="match status" value="1"/>
</dbReference>
<dbReference type="GO" id="GO:0004674">
    <property type="term" value="F:protein serine/threonine kinase activity"/>
    <property type="evidence" value="ECO:0007669"/>
    <property type="project" value="UniProtKB-KW"/>
</dbReference>
<keyword evidence="2" id="KW-0808">Transferase</keyword>
<evidence type="ECO:0000256" key="7">
    <source>
        <dbReference type="SAM" id="MobiDB-lite"/>
    </source>
</evidence>
<evidence type="ECO:0000256" key="1">
    <source>
        <dbReference type="ARBA" id="ARBA00022527"/>
    </source>
</evidence>
<protein>
    <recommendedName>
        <fullName evidence="8">Protein kinase domain-containing protein</fullName>
    </recommendedName>
</protein>
<dbReference type="SMART" id="SM00220">
    <property type="entry name" value="S_TKc"/>
    <property type="match status" value="1"/>
</dbReference>
<evidence type="ECO:0000256" key="6">
    <source>
        <dbReference type="PROSITE-ProRule" id="PRU10141"/>
    </source>
</evidence>
<dbReference type="InterPro" id="IPR000719">
    <property type="entry name" value="Prot_kinase_dom"/>
</dbReference>
<dbReference type="InterPro" id="IPR011009">
    <property type="entry name" value="Kinase-like_dom_sf"/>
</dbReference>
<evidence type="ECO:0000256" key="3">
    <source>
        <dbReference type="ARBA" id="ARBA00022741"/>
    </source>
</evidence>
<dbReference type="Gene3D" id="3.30.200.20">
    <property type="entry name" value="Phosphorylase Kinase, domain 1"/>
    <property type="match status" value="1"/>
</dbReference>
<dbReference type="GO" id="GO:0005524">
    <property type="term" value="F:ATP binding"/>
    <property type="evidence" value="ECO:0007669"/>
    <property type="project" value="UniProtKB-UniRule"/>
</dbReference>
<dbReference type="GO" id="GO:0035556">
    <property type="term" value="P:intracellular signal transduction"/>
    <property type="evidence" value="ECO:0007669"/>
    <property type="project" value="TreeGrafter"/>
</dbReference>
<keyword evidence="5 6" id="KW-0067">ATP-binding</keyword>
<dbReference type="Gene3D" id="1.10.510.10">
    <property type="entry name" value="Transferase(Phosphotransferase) domain 1"/>
    <property type="match status" value="1"/>
</dbReference>
<dbReference type="SUPFAM" id="SSF56112">
    <property type="entry name" value="Protein kinase-like (PK-like)"/>
    <property type="match status" value="1"/>
</dbReference>
<dbReference type="PANTHER" id="PTHR24346:SF82">
    <property type="entry name" value="KP78A-RELATED"/>
    <property type="match status" value="1"/>
</dbReference>
<evidence type="ECO:0000259" key="8">
    <source>
        <dbReference type="PROSITE" id="PS50011"/>
    </source>
</evidence>
<keyword evidence="1" id="KW-0723">Serine/threonine-protein kinase</keyword>
<accession>A0A7S3HK97</accession>
<keyword evidence="3 6" id="KW-0547">Nucleotide-binding</keyword>
<evidence type="ECO:0000256" key="4">
    <source>
        <dbReference type="ARBA" id="ARBA00022777"/>
    </source>
</evidence>
<dbReference type="InterPro" id="IPR017441">
    <property type="entry name" value="Protein_kinase_ATP_BS"/>
</dbReference>
<gene>
    <name evidence="9" type="ORF">SELO1098_LOCUS26211</name>
</gene>
<reference evidence="9" key="1">
    <citation type="submission" date="2021-01" db="EMBL/GenBank/DDBJ databases">
        <authorList>
            <person name="Corre E."/>
            <person name="Pelletier E."/>
            <person name="Niang G."/>
            <person name="Scheremetjew M."/>
            <person name="Finn R."/>
            <person name="Kale V."/>
            <person name="Holt S."/>
            <person name="Cochrane G."/>
            <person name="Meng A."/>
            <person name="Brown T."/>
            <person name="Cohen L."/>
        </authorList>
    </citation>
    <scope>NUCLEOTIDE SEQUENCE</scope>
    <source>
        <strain evidence="9">CCAP 955/1</strain>
    </source>
</reference>
<dbReference type="FunFam" id="1.10.510.10:FF:000571">
    <property type="entry name" value="Maternal embryonic leucine zipper kinase"/>
    <property type="match status" value="1"/>
</dbReference>
<feature type="binding site" evidence="6">
    <location>
        <position position="183"/>
    </location>
    <ligand>
        <name>ATP</name>
        <dbReference type="ChEBI" id="CHEBI:30616"/>
    </ligand>
</feature>